<dbReference type="SUPFAM" id="SSF53474">
    <property type="entry name" value="alpha/beta-Hydrolases"/>
    <property type="match status" value="1"/>
</dbReference>
<evidence type="ECO:0000313" key="3">
    <source>
        <dbReference type="EMBL" id="SFG01141.1"/>
    </source>
</evidence>
<dbReference type="GO" id="GO:0005576">
    <property type="term" value="C:extracellular region"/>
    <property type="evidence" value="ECO:0007669"/>
    <property type="project" value="InterPro"/>
</dbReference>
<accession>A0A1I2NIM8</accession>
<gene>
    <name evidence="3" type="ORF">SAMN04488025_11232</name>
</gene>
<organism evidence="3 4">
    <name type="scientific">Planifilum fulgidum</name>
    <dbReference type="NCBI Taxonomy" id="201973"/>
    <lineage>
        <taxon>Bacteria</taxon>
        <taxon>Bacillati</taxon>
        <taxon>Bacillota</taxon>
        <taxon>Bacilli</taxon>
        <taxon>Bacillales</taxon>
        <taxon>Thermoactinomycetaceae</taxon>
        <taxon>Planifilum</taxon>
    </lineage>
</organism>
<dbReference type="PANTHER" id="PTHR43037">
    <property type="entry name" value="UNNAMED PRODUCT-RELATED"/>
    <property type="match status" value="1"/>
</dbReference>
<evidence type="ECO:0000256" key="1">
    <source>
        <dbReference type="ARBA" id="ARBA00022729"/>
    </source>
</evidence>
<proteinExistence type="predicted"/>
<dbReference type="EMBL" id="FOOK01000012">
    <property type="protein sequence ID" value="SFG01141.1"/>
    <property type="molecule type" value="Genomic_DNA"/>
</dbReference>
<dbReference type="RefSeq" id="WP_092037880.1">
    <property type="nucleotide sequence ID" value="NZ_FOOK01000012.1"/>
</dbReference>
<keyword evidence="2" id="KW-0378">Hydrolase</keyword>
<keyword evidence="4" id="KW-1185">Reference proteome</keyword>
<sequence>MASPNWKRIVWILVLTLLTGAALTAETKPVLAAGSFTRHEYGGGFHFKVYVPGGYRGEPVPLMVMLHGCTQNADDFAAGTQMNRLAEEENFIVLYPEMNPSANINRCWNWFLDANQHRGSGEPAVIKGMVDWVKSRYRIDGNRVYVAGFSAGGAMSVIMGAAYPDVFRGVAVHSGLEYDAANSLLEATMAMLYGEPDPDAKGYLAYREMGGNSRLMPVLVLHGTADYTVSPINGHQTLAQWAQTNDYADDFSDNGSVDAAADQTITGSANGRTYTRYIYNDRHGNRLLEKWIVNGLGHAWSGGSASGTYTDSRGPEASRILWEFFSSR</sequence>
<protein>
    <submittedName>
        <fullName evidence="3">Esterase, PHB depolymerase family</fullName>
    </submittedName>
</protein>
<dbReference type="Gene3D" id="3.40.50.1820">
    <property type="entry name" value="alpha/beta hydrolase"/>
    <property type="match status" value="1"/>
</dbReference>
<reference evidence="3 4" key="1">
    <citation type="submission" date="2016-10" db="EMBL/GenBank/DDBJ databases">
        <authorList>
            <person name="de Groot N.N."/>
        </authorList>
    </citation>
    <scope>NUCLEOTIDE SEQUENCE [LARGE SCALE GENOMIC DNA]</scope>
    <source>
        <strain evidence="3 4">DSM 44945</strain>
    </source>
</reference>
<dbReference type="InterPro" id="IPR029058">
    <property type="entry name" value="AB_hydrolase_fold"/>
</dbReference>
<dbReference type="Proteomes" id="UP000198661">
    <property type="component" value="Unassembled WGS sequence"/>
</dbReference>
<dbReference type="NCBIfam" id="TIGR01840">
    <property type="entry name" value="esterase_phb"/>
    <property type="match status" value="1"/>
</dbReference>
<dbReference type="InterPro" id="IPR010126">
    <property type="entry name" value="Esterase_phb"/>
</dbReference>
<dbReference type="Pfam" id="PF10503">
    <property type="entry name" value="Esterase_PHB"/>
    <property type="match status" value="1"/>
</dbReference>
<dbReference type="AlphaFoldDB" id="A0A1I2NIM8"/>
<dbReference type="PANTHER" id="PTHR43037:SF1">
    <property type="entry name" value="BLL1128 PROTEIN"/>
    <property type="match status" value="1"/>
</dbReference>
<name>A0A1I2NIM8_9BACL</name>
<evidence type="ECO:0000256" key="2">
    <source>
        <dbReference type="ARBA" id="ARBA00022801"/>
    </source>
</evidence>
<dbReference type="OrthoDB" id="9764953at2"/>
<dbReference type="InterPro" id="IPR050955">
    <property type="entry name" value="Plant_Biomass_Hydrol_Est"/>
</dbReference>
<dbReference type="STRING" id="201973.SAMN04488025_11232"/>
<keyword evidence="1" id="KW-0732">Signal</keyword>
<evidence type="ECO:0000313" key="4">
    <source>
        <dbReference type="Proteomes" id="UP000198661"/>
    </source>
</evidence>
<dbReference type="GO" id="GO:0016787">
    <property type="term" value="F:hydrolase activity"/>
    <property type="evidence" value="ECO:0007669"/>
    <property type="project" value="UniProtKB-KW"/>
</dbReference>